<dbReference type="InterPro" id="IPR051062">
    <property type="entry name" value="Topoisomerase_IB"/>
</dbReference>
<dbReference type="InterPro" id="IPR036202">
    <property type="entry name" value="TopoI_DNA-bd_euk_N_sf"/>
</dbReference>
<reference evidence="13 14" key="1">
    <citation type="submission" date="2024-02" db="EMBL/GenBank/DDBJ databases">
        <title>A chromosome-level genome assembly of Drosophila madeirensis, a fruit fly species endemic to Madeira island.</title>
        <authorList>
            <person name="Tomihara K."/>
            <person name="Llopart A."/>
            <person name="Yamamoto D."/>
        </authorList>
    </citation>
    <scope>NUCLEOTIDE SEQUENCE [LARGE SCALE GENOMIC DNA]</scope>
    <source>
        <strain evidence="13 14">RF1</strain>
    </source>
</reference>
<feature type="compositionally biased region" description="Basic and acidic residues" evidence="11">
    <location>
        <begin position="343"/>
        <end position="353"/>
    </location>
</feature>
<dbReference type="GO" id="GO:0005730">
    <property type="term" value="C:nucleolus"/>
    <property type="evidence" value="ECO:0007669"/>
    <property type="project" value="UniProtKB-ARBA"/>
</dbReference>
<gene>
    <name evidence="13" type="ORF">DMAD_01932</name>
</gene>
<dbReference type="InterPro" id="IPR013500">
    <property type="entry name" value="TopoI_cat_euk"/>
</dbReference>
<evidence type="ECO:0000256" key="6">
    <source>
        <dbReference type="ARBA" id="ARBA00023235"/>
    </source>
</evidence>
<dbReference type="SUPFAM" id="SSF56741">
    <property type="entry name" value="Eukaryotic DNA topoisomerase I, N-terminal DNA-binding fragment"/>
    <property type="match status" value="1"/>
</dbReference>
<comment type="subcellular location">
    <subcellularLocation>
        <location evidence="2">Nucleus</location>
    </subcellularLocation>
</comment>
<feature type="compositionally biased region" description="Basic and acidic residues" evidence="11">
    <location>
        <begin position="160"/>
        <end position="176"/>
    </location>
</feature>
<feature type="compositionally biased region" description="Low complexity" evidence="11">
    <location>
        <begin position="120"/>
        <end position="133"/>
    </location>
</feature>
<dbReference type="SMART" id="SM00435">
    <property type="entry name" value="TOPEUc"/>
    <property type="match status" value="1"/>
</dbReference>
<dbReference type="Pfam" id="PF14370">
    <property type="entry name" value="Topo_C_assoc"/>
    <property type="match status" value="1"/>
</dbReference>
<dbReference type="SUPFAM" id="SSF56349">
    <property type="entry name" value="DNA breaking-rejoining enzymes"/>
    <property type="match status" value="1"/>
</dbReference>
<evidence type="ECO:0000313" key="13">
    <source>
        <dbReference type="EMBL" id="BFG02427.1"/>
    </source>
</evidence>
<dbReference type="InterPro" id="IPR025834">
    <property type="entry name" value="TopoI_C_dom"/>
</dbReference>
<dbReference type="EC" id="5.6.2.1" evidence="9"/>
<dbReference type="EMBL" id="AP029266">
    <property type="protein sequence ID" value="BFG02427.1"/>
    <property type="molecule type" value="Genomic_DNA"/>
</dbReference>
<keyword evidence="4 8" id="KW-0799">Topoisomerase</keyword>
<accession>A0AAU9G3Z4</accession>
<dbReference type="CDD" id="cd00659">
    <property type="entry name" value="Topo_IB_C"/>
    <property type="match status" value="1"/>
</dbReference>
<feature type="compositionally biased region" description="Basic residues" evidence="11">
    <location>
        <begin position="33"/>
        <end position="43"/>
    </location>
</feature>
<keyword evidence="10" id="KW-0175">Coiled coil</keyword>
<dbReference type="Pfam" id="PF01028">
    <property type="entry name" value="Topoisom_I"/>
    <property type="match status" value="1"/>
</dbReference>
<protein>
    <recommendedName>
        <fullName evidence="9">DNA topoisomerase I</fullName>
        <ecNumber evidence="9">5.6.2.1</ecNumber>
    </recommendedName>
    <alternativeName>
        <fullName evidence="9">DNA topoisomerase 1</fullName>
    </alternativeName>
</protein>
<dbReference type="InterPro" id="IPR048045">
    <property type="entry name" value="Topoisomer_I_DNA-bd"/>
</dbReference>
<dbReference type="FunFam" id="3.90.15.10:FF:000001">
    <property type="entry name" value="DNA topoisomerase I"/>
    <property type="match status" value="1"/>
</dbReference>
<dbReference type="PROSITE" id="PS52038">
    <property type="entry name" value="TOPO_IB_2"/>
    <property type="match status" value="1"/>
</dbReference>
<dbReference type="PROSITE" id="PS00176">
    <property type="entry name" value="TOPO_IB_1"/>
    <property type="match status" value="1"/>
</dbReference>
<dbReference type="AlphaFoldDB" id="A0AAU9G3Z4"/>
<evidence type="ECO:0000256" key="8">
    <source>
        <dbReference type="PROSITE-ProRule" id="PRU01382"/>
    </source>
</evidence>
<feature type="compositionally biased region" description="Basic and acidic residues" evidence="11">
    <location>
        <begin position="183"/>
        <end position="194"/>
    </location>
</feature>
<dbReference type="FunFam" id="2.170.11.10:FF:000001">
    <property type="entry name" value="DNA topoisomerase I"/>
    <property type="match status" value="1"/>
</dbReference>
<keyword evidence="14" id="KW-1185">Reference proteome</keyword>
<feature type="region of interest" description="Disordered" evidence="11">
    <location>
        <begin position="1036"/>
        <end position="1059"/>
    </location>
</feature>
<feature type="compositionally biased region" description="Low complexity" evidence="11">
    <location>
        <begin position="222"/>
        <end position="231"/>
    </location>
</feature>
<feature type="compositionally biased region" description="Basic and acidic residues" evidence="11">
    <location>
        <begin position="64"/>
        <end position="98"/>
    </location>
</feature>
<organism evidence="13 14">
    <name type="scientific">Drosophila madeirensis</name>
    <name type="common">Fruit fly</name>
    <dbReference type="NCBI Taxonomy" id="30013"/>
    <lineage>
        <taxon>Eukaryota</taxon>
        <taxon>Metazoa</taxon>
        <taxon>Ecdysozoa</taxon>
        <taxon>Arthropoda</taxon>
        <taxon>Hexapoda</taxon>
        <taxon>Insecta</taxon>
        <taxon>Pterygota</taxon>
        <taxon>Neoptera</taxon>
        <taxon>Endopterygota</taxon>
        <taxon>Diptera</taxon>
        <taxon>Brachycera</taxon>
        <taxon>Muscomorpha</taxon>
        <taxon>Ephydroidea</taxon>
        <taxon>Drosophilidae</taxon>
        <taxon>Drosophila</taxon>
        <taxon>Sophophora</taxon>
    </lineage>
</organism>
<dbReference type="FunFam" id="1.10.132.10:FF:000001">
    <property type="entry name" value="DNA topoisomerase I"/>
    <property type="match status" value="1"/>
</dbReference>
<sequence length="1059" mass="119808">MSGDVAAENNIHVQNGGSGAGCEVQSNGVTTNGHHHNHHHNSHHSSSSGGGGGGSGSSSKHKSSSKDKHRDKDREHKSSSSSSSKDHKSSSRDKDKHKSSSSSSSSSKHRDRERDGGGSSTSTSNSHRSSSSSSHRDKDGSSSKHKSSSSSSSSGHHKSSSRDKERREHKDKDHRSSSSSSSSRDKHRDRDHKSSSSSSSSRDKERSHKSSSSSKSKHSSSRHSSSSQSKDPPSYDGVFVKPEPVSQPAHAHINHTADPFHLQHQQQLNVTDPALCNGLSSGSSSGDMGGHGPGNGSGIDASGGVYKNGYEENAMVIKKEDESFNLSQASSCDYSMSQFRADEPPFTVKHEDSTYNEEDSTMNDNDDDEEMAVDNDGDEDEEDVPLAMRKRKQEAPDHSHGHGQSHSSSHRVHHDGNDDDDDIPLLARKKVKKEHKEKSNKKKRIKEEADDDYGSSKHKKKKIKKESSEIKTEVVSPTKRKGAKEEEEEVWRWWEEEKREDGVKWSTLEHKGPVFAPPYERVPRNVRFFYDGRPLDLSEETEEAATFYAKMLNHDYCTKDIFNNNFFKDFRKSMTSKEKEIIKDFRKCNFQEMHEYFQAESEKRKQATKEEKLAKKNENEALIKEYGFCMIDGHKEKIGNFRLEPPGLFRGRGEHPKMGMIKRRIGASDVSINCGKESKVPPPPPGSRWKEVRHDNTVTWLASWIENVQGQVKYIMLNPSSKLKGEKDHIKYETARRLDKSIDKIRATYRDEWKSKEMRVRQRAVALYFIDKLALRAGNEKDEDQADTVGCCSLRVEHVQLHKELNDKENVVVFDFPGKDSIRYYNEVEVEKRVFKNLELFMEHKKEGDDLFDRLNTQVLNEHLKELMDGLTAKVFRTYNASKTLQNQLDLLTDPSATVPEKLLTYNRANRAVAILCNHQRSVPKGHQKSMENLKEKIRAKRDAIDDCESEYHDLKKAAKRGSVKEKVNADKKGKQLERLKDQLKKLELQETDRDENKTIALGTSKLNYLDPRISVAWCKKNGVPIEKIFNKTITHTPPHTQTHKQTHTQTHICIDSAG</sequence>
<evidence type="ECO:0000256" key="11">
    <source>
        <dbReference type="SAM" id="MobiDB-lite"/>
    </source>
</evidence>
<dbReference type="GO" id="GO:0003917">
    <property type="term" value="F:DNA topoisomerase type I (single strand cut, ATP-independent) activity"/>
    <property type="evidence" value="ECO:0007669"/>
    <property type="project" value="UniProtKB-UniRule"/>
</dbReference>
<dbReference type="InterPro" id="IPR014727">
    <property type="entry name" value="TopoI_cat_a/b-sub_euk"/>
</dbReference>
<feature type="domain" description="DNA topoisomerase I eukaryotic-type" evidence="12">
    <location>
        <begin position="648"/>
        <end position="1023"/>
    </location>
</feature>
<dbReference type="SUPFAM" id="SSF46596">
    <property type="entry name" value="Eukaryotic DNA topoisomerase I, dispensable insert domain"/>
    <property type="match status" value="1"/>
</dbReference>
<dbReference type="GO" id="GO:0003677">
    <property type="term" value="F:DNA binding"/>
    <property type="evidence" value="ECO:0007669"/>
    <property type="project" value="UniProtKB-UniRule"/>
</dbReference>
<dbReference type="GO" id="GO:0006265">
    <property type="term" value="P:DNA topological change"/>
    <property type="evidence" value="ECO:0007669"/>
    <property type="project" value="UniProtKB-UniRule"/>
</dbReference>
<keyword evidence="7" id="KW-0539">Nucleus</keyword>
<dbReference type="InterPro" id="IPR014711">
    <property type="entry name" value="TopoI_cat_a-hlx-sub_euk"/>
</dbReference>
<comment type="catalytic activity">
    <reaction evidence="1 8 9">
        <text>ATP-independent breakage of single-stranded DNA, followed by passage and rejoining.</text>
        <dbReference type="EC" id="5.6.2.1"/>
    </reaction>
</comment>
<feature type="region of interest" description="Disordered" evidence="11">
    <location>
        <begin position="343"/>
        <end position="482"/>
    </location>
</feature>
<evidence type="ECO:0000256" key="5">
    <source>
        <dbReference type="ARBA" id="ARBA00023125"/>
    </source>
</evidence>
<dbReference type="InterPro" id="IPR013034">
    <property type="entry name" value="DNA_topo_DNA_db_N_dom1"/>
</dbReference>
<dbReference type="InterPro" id="IPR018521">
    <property type="entry name" value="TopoIB_AS"/>
</dbReference>
<dbReference type="GO" id="GO:0007059">
    <property type="term" value="P:chromosome segregation"/>
    <property type="evidence" value="ECO:0007669"/>
    <property type="project" value="TreeGrafter"/>
</dbReference>
<evidence type="ECO:0000256" key="3">
    <source>
        <dbReference type="ARBA" id="ARBA00006645"/>
    </source>
</evidence>
<dbReference type="FunFam" id="1.10.10.41:FF:000001">
    <property type="entry name" value="DNA topoisomerase I"/>
    <property type="match status" value="1"/>
</dbReference>
<feature type="compositionally biased region" description="Basic residues" evidence="11">
    <location>
        <begin position="427"/>
        <end position="444"/>
    </location>
</feature>
<dbReference type="Gene3D" id="1.10.10.41">
    <property type="entry name" value="Yeast DNA topoisomerase - domain 1"/>
    <property type="match status" value="1"/>
</dbReference>
<dbReference type="InterPro" id="IPR008336">
    <property type="entry name" value="TopoI_DNA-bd_euk"/>
</dbReference>
<evidence type="ECO:0000256" key="4">
    <source>
        <dbReference type="ARBA" id="ARBA00023029"/>
    </source>
</evidence>
<proteinExistence type="inferred from homology"/>
<keyword evidence="6 8" id="KW-0413">Isomerase</keyword>
<feature type="coiled-coil region" evidence="10">
    <location>
        <begin position="931"/>
        <end position="997"/>
    </location>
</feature>
<feature type="region of interest" description="Disordered" evidence="11">
    <location>
        <begin position="1"/>
        <end position="306"/>
    </location>
</feature>
<name>A0AAU9G3Z4_DROMD</name>
<dbReference type="PRINTS" id="PR00416">
    <property type="entry name" value="EUTPISMRASEI"/>
</dbReference>
<dbReference type="InterPro" id="IPR013499">
    <property type="entry name" value="TopoI_euk"/>
</dbReference>
<dbReference type="InterPro" id="IPR013030">
    <property type="entry name" value="DNA_topo_DNA_db_N_dom2"/>
</dbReference>
<evidence type="ECO:0000256" key="10">
    <source>
        <dbReference type="SAM" id="Coils"/>
    </source>
</evidence>
<dbReference type="InterPro" id="IPR001631">
    <property type="entry name" value="TopoI"/>
</dbReference>
<dbReference type="CDD" id="cd03488">
    <property type="entry name" value="Topoisomer_IB_N_htopoI_like"/>
    <property type="match status" value="1"/>
</dbReference>
<dbReference type="Gene3D" id="1.10.132.10">
    <property type="match status" value="1"/>
</dbReference>
<evidence type="ECO:0000259" key="12">
    <source>
        <dbReference type="SMART" id="SM00435"/>
    </source>
</evidence>
<comment type="function">
    <text evidence="9">Releases the supercoiling and torsional tension of DNA introduced during the DNA replication and transcription by transiently cleaving and rejoining one strand of the DNA duplex. Introduces a single-strand break via transesterification at the specific target site 5'-[CT]CCTTp site in duplex DNA. The scissile phosphodiester is attacked by the catalytic tyrosine of the enzyme, resulting in the formation of a DNA-(3'-phosphotyrosyl)-enzyme intermediate and the expulsion of a 5'-OH DNA strand. The free DNA strand then undergoes passage around the unbroken strand thus removing DNA supercoils. Finally, in the religation step, the DNA 5'-OH attacks the covalent intermediate to expel the active-site tyrosine and restore the DNA phosphodiester backbone.</text>
</comment>
<evidence type="ECO:0000256" key="2">
    <source>
        <dbReference type="ARBA" id="ARBA00004123"/>
    </source>
</evidence>
<dbReference type="GO" id="GO:0006260">
    <property type="term" value="P:DNA replication"/>
    <property type="evidence" value="ECO:0007669"/>
    <property type="project" value="TreeGrafter"/>
</dbReference>
<feature type="compositionally biased region" description="Gly residues" evidence="11">
    <location>
        <begin position="287"/>
        <end position="297"/>
    </location>
</feature>
<evidence type="ECO:0000313" key="14">
    <source>
        <dbReference type="Proteomes" id="UP001500889"/>
    </source>
</evidence>
<dbReference type="Gene3D" id="2.170.11.10">
    <property type="entry name" value="DNA Topoisomerase I, domain 2"/>
    <property type="match status" value="1"/>
</dbReference>
<dbReference type="Pfam" id="PF02919">
    <property type="entry name" value="Topoisom_I_N"/>
    <property type="match status" value="1"/>
</dbReference>
<evidence type="ECO:0000256" key="9">
    <source>
        <dbReference type="RuleBase" id="RU365101"/>
    </source>
</evidence>
<dbReference type="Gene3D" id="3.90.15.10">
    <property type="entry name" value="Topoisomerase I, Chain A, domain 3"/>
    <property type="match status" value="1"/>
</dbReference>
<dbReference type="Proteomes" id="UP001500889">
    <property type="component" value="Chromosome A"/>
</dbReference>
<evidence type="ECO:0000256" key="7">
    <source>
        <dbReference type="ARBA" id="ARBA00023242"/>
    </source>
</evidence>
<feature type="compositionally biased region" description="Acidic residues" evidence="11">
    <location>
        <begin position="354"/>
        <end position="384"/>
    </location>
</feature>
<dbReference type="PANTHER" id="PTHR10290:SF3">
    <property type="entry name" value="DNA TOPOISOMERASE 1"/>
    <property type="match status" value="1"/>
</dbReference>
<dbReference type="PANTHER" id="PTHR10290">
    <property type="entry name" value="DNA TOPOISOMERASE I"/>
    <property type="match status" value="1"/>
</dbReference>
<keyword evidence="5 8" id="KW-0238">DNA-binding</keyword>
<dbReference type="GO" id="GO:0005694">
    <property type="term" value="C:chromosome"/>
    <property type="evidence" value="ECO:0007669"/>
    <property type="project" value="InterPro"/>
</dbReference>
<comment type="similarity">
    <text evidence="3 8 9">Belongs to the type IB topoisomerase family.</text>
</comment>
<evidence type="ECO:0000256" key="1">
    <source>
        <dbReference type="ARBA" id="ARBA00000213"/>
    </source>
</evidence>
<dbReference type="InterPro" id="IPR011010">
    <property type="entry name" value="DNA_brk_join_enz"/>
</dbReference>
<feature type="active site" description="O-(3'-phospho-DNA)-tyrosine intermediate" evidence="8">
    <location>
        <position position="1009"/>
    </location>
</feature>